<protein>
    <submittedName>
        <fullName evidence="2">Uncharacterized protein</fullName>
    </submittedName>
</protein>
<comment type="caution">
    <text evidence="2">The sequence shown here is derived from an EMBL/GenBank/DDBJ whole genome shotgun (WGS) entry which is preliminary data.</text>
</comment>
<dbReference type="Proteomes" id="UP000823749">
    <property type="component" value="Chromosome 6"/>
</dbReference>
<dbReference type="EMBL" id="JACTNZ010000006">
    <property type="protein sequence ID" value="KAG5546265.1"/>
    <property type="molecule type" value="Genomic_DNA"/>
</dbReference>
<keyword evidence="1" id="KW-0812">Transmembrane</keyword>
<reference evidence="2 3" key="1">
    <citation type="submission" date="2020-08" db="EMBL/GenBank/DDBJ databases">
        <title>Plant Genome Project.</title>
        <authorList>
            <person name="Zhang R.-G."/>
        </authorList>
    </citation>
    <scope>NUCLEOTIDE SEQUENCE [LARGE SCALE GENOMIC DNA]</scope>
    <source>
        <strain evidence="2">WSP0</strain>
        <tissue evidence="2">Leaf</tissue>
    </source>
</reference>
<name>A0AAV6K1G0_9ERIC</name>
<accession>A0AAV6K1G0</accession>
<feature type="transmembrane region" description="Helical" evidence="1">
    <location>
        <begin position="198"/>
        <end position="219"/>
    </location>
</feature>
<evidence type="ECO:0000313" key="2">
    <source>
        <dbReference type="EMBL" id="KAG5546265.1"/>
    </source>
</evidence>
<sequence length="229" mass="25540">MSIVFDKAYLFEQGVDPWTFSAKKSDYINHIPKSFSSSHYSASLDVQAKKQTEPIEQNVPQCLSKAKLAPVLRLVFVLDVSKTPTNYLLFNVYRRTAVGSLETCLGQCWYYFSPTKGASRVPHEPEANAFRMTMKKKKECPKRNKNFKLTDHQGSTNGASWVSHEPEANAFRMERVTARDKNSAGLPPSKLLQAHGTVAVVFVFSLLVIIAAAATLSGLEVGRRQCYSS</sequence>
<organism evidence="2 3">
    <name type="scientific">Rhododendron griersonianum</name>
    <dbReference type="NCBI Taxonomy" id="479676"/>
    <lineage>
        <taxon>Eukaryota</taxon>
        <taxon>Viridiplantae</taxon>
        <taxon>Streptophyta</taxon>
        <taxon>Embryophyta</taxon>
        <taxon>Tracheophyta</taxon>
        <taxon>Spermatophyta</taxon>
        <taxon>Magnoliopsida</taxon>
        <taxon>eudicotyledons</taxon>
        <taxon>Gunneridae</taxon>
        <taxon>Pentapetalae</taxon>
        <taxon>asterids</taxon>
        <taxon>Ericales</taxon>
        <taxon>Ericaceae</taxon>
        <taxon>Ericoideae</taxon>
        <taxon>Rhodoreae</taxon>
        <taxon>Rhododendron</taxon>
    </lineage>
</organism>
<keyword evidence="3" id="KW-1185">Reference proteome</keyword>
<dbReference type="AlphaFoldDB" id="A0AAV6K1G0"/>
<evidence type="ECO:0000313" key="3">
    <source>
        <dbReference type="Proteomes" id="UP000823749"/>
    </source>
</evidence>
<keyword evidence="1" id="KW-0472">Membrane</keyword>
<keyword evidence="1" id="KW-1133">Transmembrane helix</keyword>
<evidence type="ECO:0000256" key="1">
    <source>
        <dbReference type="SAM" id="Phobius"/>
    </source>
</evidence>
<proteinExistence type="predicted"/>
<gene>
    <name evidence="2" type="ORF">RHGRI_018440</name>
</gene>